<evidence type="ECO:0000259" key="5">
    <source>
        <dbReference type="PROSITE" id="PS51891"/>
    </source>
</evidence>
<dbReference type="SUPFAM" id="SSF51316">
    <property type="entry name" value="Mss4-like"/>
    <property type="match status" value="1"/>
</dbReference>
<dbReference type="GO" id="GO:0016846">
    <property type="term" value="F:carbon-sulfur lyase activity"/>
    <property type="evidence" value="ECO:0007669"/>
    <property type="project" value="InterPro"/>
</dbReference>
<comment type="similarity">
    <text evidence="1">Belongs to the Gfa family.</text>
</comment>
<dbReference type="InterPro" id="IPR011057">
    <property type="entry name" value="Mss4-like_sf"/>
</dbReference>
<dbReference type="Proteomes" id="UP000813385">
    <property type="component" value="Unassembled WGS sequence"/>
</dbReference>
<dbReference type="PROSITE" id="PS51891">
    <property type="entry name" value="CENP_V_GFA"/>
    <property type="match status" value="1"/>
</dbReference>
<dbReference type="PANTHER" id="PTHR33337:SF40">
    <property type="entry name" value="CENP-V_GFA DOMAIN-CONTAINING PROTEIN-RELATED"/>
    <property type="match status" value="1"/>
</dbReference>
<keyword evidence="7" id="KW-1185">Reference proteome</keyword>
<proteinExistence type="inferred from homology"/>
<comment type="caution">
    <text evidence="6">The sequence shown here is derived from an EMBL/GenBank/DDBJ whole genome shotgun (WGS) entry which is preliminary data.</text>
</comment>
<evidence type="ECO:0000313" key="7">
    <source>
        <dbReference type="Proteomes" id="UP000813385"/>
    </source>
</evidence>
<evidence type="ECO:0000256" key="2">
    <source>
        <dbReference type="ARBA" id="ARBA00022723"/>
    </source>
</evidence>
<dbReference type="InterPro" id="IPR006913">
    <property type="entry name" value="CENP-V/GFA"/>
</dbReference>
<sequence length="141" mass="15201">MPAPYTGSCLCGAVRLAISGEPAAVLSCFCQHCTKGAGGSHQLIAKFAEPDVQLTVADDAISEYTFTDTSSGSPKLKAFCRTCGCPLWTVPNAAKGKFLLIRTTLLEDGLSIKPQNEIFVKNRPQWMAASEGVSQWEEMRK</sequence>
<dbReference type="PANTHER" id="PTHR33337">
    <property type="entry name" value="GFA DOMAIN-CONTAINING PROTEIN"/>
    <property type="match status" value="1"/>
</dbReference>
<evidence type="ECO:0000313" key="6">
    <source>
        <dbReference type="EMBL" id="KAH7349246.1"/>
    </source>
</evidence>
<evidence type="ECO:0000256" key="3">
    <source>
        <dbReference type="ARBA" id="ARBA00022833"/>
    </source>
</evidence>
<evidence type="ECO:0000256" key="1">
    <source>
        <dbReference type="ARBA" id="ARBA00005495"/>
    </source>
</evidence>
<feature type="domain" description="CENP-V/GFA" evidence="5">
    <location>
        <begin position="5"/>
        <end position="137"/>
    </location>
</feature>
<dbReference type="Gene3D" id="3.90.1590.10">
    <property type="entry name" value="glutathione-dependent formaldehyde- activating enzyme (gfa)"/>
    <property type="match status" value="1"/>
</dbReference>
<organism evidence="6 7">
    <name type="scientific">Plectosphaerella cucumerina</name>
    <dbReference type="NCBI Taxonomy" id="40658"/>
    <lineage>
        <taxon>Eukaryota</taxon>
        <taxon>Fungi</taxon>
        <taxon>Dikarya</taxon>
        <taxon>Ascomycota</taxon>
        <taxon>Pezizomycotina</taxon>
        <taxon>Sordariomycetes</taxon>
        <taxon>Hypocreomycetidae</taxon>
        <taxon>Glomerellales</taxon>
        <taxon>Plectosphaerellaceae</taxon>
        <taxon>Plectosphaerella</taxon>
    </lineage>
</organism>
<name>A0A8K0T775_9PEZI</name>
<gene>
    <name evidence="6" type="ORF">B0T11DRAFT_288827</name>
</gene>
<evidence type="ECO:0000256" key="4">
    <source>
        <dbReference type="ARBA" id="ARBA00023239"/>
    </source>
</evidence>
<dbReference type="AlphaFoldDB" id="A0A8K0T775"/>
<dbReference type="OrthoDB" id="2212170at2759"/>
<keyword evidence="4" id="KW-0456">Lyase</keyword>
<keyword evidence="3" id="KW-0862">Zinc</keyword>
<protein>
    <submittedName>
        <fullName evidence="6">Mss4-like protein</fullName>
    </submittedName>
</protein>
<dbReference type="Pfam" id="PF04828">
    <property type="entry name" value="GFA"/>
    <property type="match status" value="1"/>
</dbReference>
<keyword evidence="2" id="KW-0479">Metal-binding</keyword>
<reference evidence="6" key="1">
    <citation type="journal article" date="2021" name="Nat. Commun.">
        <title>Genetic determinants of endophytism in the Arabidopsis root mycobiome.</title>
        <authorList>
            <person name="Mesny F."/>
            <person name="Miyauchi S."/>
            <person name="Thiergart T."/>
            <person name="Pickel B."/>
            <person name="Atanasova L."/>
            <person name="Karlsson M."/>
            <person name="Huettel B."/>
            <person name="Barry K.W."/>
            <person name="Haridas S."/>
            <person name="Chen C."/>
            <person name="Bauer D."/>
            <person name="Andreopoulos W."/>
            <person name="Pangilinan J."/>
            <person name="LaButti K."/>
            <person name="Riley R."/>
            <person name="Lipzen A."/>
            <person name="Clum A."/>
            <person name="Drula E."/>
            <person name="Henrissat B."/>
            <person name="Kohler A."/>
            <person name="Grigoriev I.V."/>
            <person name="Martin F.M."/>
            <person name="Hacquard S."/>
        </authorList>
    </citation>
    <scope>NUCLEOTIDE SEQUENCE</scope>
    <source>
        <strain evidence="6">MPI-CAGE-AT-0016</strain>
    </source>
</reference>
<dbReference type="EMBL" id="JAGPXD010000006">
    <property type="protein sequence ID" value="KAH7349246.1"/>
    <property type="molecule type" value="Genomic_DNA"/>
</dbReference>
<accession>A0A8K0T775</accession>
<dbReference type="GO" id="GO:0046872">
    <property type="term" value="F:metal ion binding"/>
    <property type="evidence" value="ECO:0007669"/>
    <property type="project" value="UniProtKB-KW"/>
</dbReference>